<dbReference type="WBParaSite" id="RSKR_0000621600.1">
    <property type="protein sequence ID" value="RSKR_0000621600.1"/>
    <property type="gene ID" value="RSKR_0000621600"/>
</dbReference>
<reference evidence="2" key="1">
    <citation type="submission" date="2016-11" db="UniProtKB">
        <authorList>
            <consortium name="WormBaseParasite"/>
        </authorList>
    </citation>
    <scope>IDENTIFICATION</scope>
    <source>
        <strain evidence="2">KR3021</strain>
    </source>
</reference>
<evidence type="ECO:0000313" key="1">
    <source>
        <dbReference type="Proteomes" id="UP000095286"/>
    </source>
</evidence>
<name>A0AC35U1T4_9BILA</name>
<proteinExistence type="predicted"/>
<organism evidence="1 2">
    <name type="scientific">Rhabditophanes sp. KR3021</name>
    <dbReference type="NCBI Taxonomy" id="114890"/>
    <lineage>
        <taxon>Eukaryota</taxon>
        <taxon>Metazoa</taxon>
        <taxon>Ecdysozoa</taxon>
        <taxon>Nematoda</taxon>
        <taxon>Chromadorea</taxon>
        <taxon>Rhabditida</taxon>
        <taxon>Tylenchina</taxon>
        <taxon>Panagrolaimomorpha</taxon>
        <taxon>Strongyloidoidea</taxon>
        <taxon>Alloionematidae</taxon>
        <taxon>Rhabditophanes</taxon>
    </lineage>
</organism>
<sequence>MDRQYTKEDIIASPPASRLGCYVPTCHIGIVAVSAWENHLDNVNSDNFDEAMVLLHLVAPSVHRSNFQTNTTGHYIYDKNIVHQFEFVLIKCPAIGMFDDNHASILRPIAPNYF</sequence>
<dbReference type="Proteomes" id="UP000095286">
    <property type="component" value="Unplaced"/>
</dbReference>
<accession>A0AC35U1T4</accession>
<protein>
    <submittedName>
        <fullName evidence="2">Uncharacterized protein</fullName>
    </submittedName>
</protein>
<evidence type="ECO:0000313" key="2">
    <source>
        <dbReference type="WBParaSite" id="RSKR_0000621600.1"/>
    </source>
</evidence>